<comment type="caution">
    <text evidence="1">The sequence shown here is derived from an EMBL/GenBank/DDBJ whole genome shotgun (WGS) entry which is preliminary data.</text>
</comment>
<dbReference type="Proteomes" id="UP001642260">
    <property type="component" value="Unassembled WGS sequence"/>
</dbReference>
<dbReference type="PANTHER" id="PTHR47042">
    <property type="entry name" value="C2 DOMAIN-CONTAINING PROTEIN-LIKE"/>
    <property type="match status" value="1"/>
</dbReference>
<dbReference type="InterPro" id="IPR052847">
    <property type="entry name" value="Ext_Synaptotagmin/KAHRP-like"/>
</dbReference>
<proteinExistence type="predicted"/>
<dbReference type="CDD" id="cd21669">
    <property type="entry name" value="SMP_SF"/>
    <property type="match status" value="1"/>
</dbReference>
<dbReference type="SUPFAM" id="SSF49562">
    <property type="entry name" value="C2 domain (Calcium/lipid-binding domain, CaLB)"/>
    <property type="match status" value="1"/>
</dbReference>
<dbReference type="EMBL" id="CAKOAT010075711">
    <property type="protein sequence ID" value="CAH8313001.1"/>
    <property type="molecule type" value="Genomic_DNA"/>
</dbReference>
<keyword evidence="2" id="KW-1185">Reference proteome</keyword>
<accession>A0ABC8J433</accession>
<organism evidence="1 2">
    <name type="scientific">Eruca vesicaria subsp. sativa</name>
    <name type="common">Garden rocket</name>
    <name type="synonym">Eruca sativa</name>
    <dbReference type="NCBI Taxonomy" id="29727"/>
    <lineage>
        <taxon>Eukaryota</taxon>
        <taxon>Viridiplantae</taxon>
        <taxon>Streptophyta</taxon>
        <taxon>Embryophyta</taxon>
        <taxon>Tracheophyta</taxon>
        <taxon>Spermatophyta</taxon>
        <taxon>Magnoliopsida</taxon>
        <taxon>eudicotyledons</taxon>
        <taxon>Gunneridae</taxon>
        <taxon>Pentapetalae</taxon>
        <taxon>rosids</taxon>
        <taxon>malvids</taxon>
        <taxon>Brassicales</taxon>
        <taxon>Brassicaceae</taxon>
        <taxon>Brassiceae</taxon>
        <taxon>Eruca</taxon>
    </lineage>
</organism>
<dbReference type="InterPro" id="IPR035892">
    <property type="entry name" value="C2_domain_sf"/>
</dbReference>
<dbReference type="PANTHER" id="PTHR47042:SF3">
    <property type="entry name" value="CALCIUM-DEPENDENT LIPID-BINDING (CALB DOMAIN) FAMILY PROTEIN"/>
    <property type="match status" value="1"/>
</dbReference>
<evidence type="ECO:0000313" key="1">
    <source>
        <dbReference type="EMBL" id="CAH8313001.1"/>
    </source>
</evidence>
<gene>
    <name evidence="1" type="ORF">ERUC_LOCUS6425</name>
</gene>
<evidence type="ECO:0000313" key="2">
    <source>
        <dbReference type="Proteomes" id="UP001642260"/>
    </source>
</evidence>
<dbReference type="AlphaFoldDB" id="A0ABC8J433"/>
<protein>
    <submittedName>
        <fullName evidence="1">Uncharacterized protein</fullName>
    </submittedName>
</protein>
<reference evidence="1 2" key="1">
    <citation type="submission" date="2022-03" db="EMBL/GenBank/DDBJ databases">
        <authorList>
            <person name="Macdonald S."/>
            <person name="Ahmed S."/>
            <person name="Newling K."/>
        </authorList>
    </citation>
    <scope>NUCLEOTIDE SEQUENCE [LARGE SCALE GENOMIC DNA]</scope>
</reference>
<sequence length="218" mass="24696">MNSDEPNKLCHECLDFSKTICFWEKRRVMFFNKQRNGGKLEEIVAMHYLIAHSKLVSLSILISFGIDFILTPTLNIAAENWSRRVPWISEGELTSEKNLLGSWPFLGRLRVCFAEPPYFQMNIKPIFTHGVDVAVVPGIAGWLDKLLSIAFEQTFVEPNMLVVDMKKFVSPQSGENWFFVDEKEPVAHALVEFVEASDVKPSDLNGLSDPYVKGQLGA</sequence>
<name>A0ABC8J433_ERUVS</name>